<dbReference type="FunFam" id="3.40.50.300:FF:000007">
    <property type="entry name" value="Pre-mRNA-splicing factor ATP-dependent RNA helicase"/>
    <property type="match status" value="1"/>
</dbReference>
<dbReference type="Gene3D" id="3.40.50.300">
    <property type="entry name" value="P-loop containing nucleotide triphosphate hydrolases"/>
    <property type="match status" value="2"/>
</dbReference>
<dbReference type="FunFam" id="3.40.50.300:FF:001148">
    <property type="entry name" value="Pre-mRNA-splicing factor ATP-dependent RNA helicase DHX15/PRP43"/>
    <property type="match status" value="1"/>
</dbReference>
<organism evidence="12 13">
    <name type="scientific">Euplotes crassus</name>
    <dbReference type="NCBI Taxonomy" id="5936"/>
    <lineage>
        <taxon>Eukaryota</taxon>
        <taxon>Sar</taxon>
        <taxon>Alveolata</taxon>
        <taxon>Ciliophora</taxon>
        <taxon>Intramacronucleata</taxon>
        <taxon>Spirotrichea</taxon>
        <taxon>Hypotrichia</taxon>
        <taxon>Euplotida</taxon>
        <taxon>Euplotidae</taxon>
        <taxon>Moneuplotes</taxon>
    </lineage>
</organism>
<dbReference type="AlphaFoldDB" id="A0AAD2DCK0"/>
<dbReference type="Proteomes" id="UP001295684">
    <property type="component" value="Unassembled WGS sequence"/>
</dbReference>
<dbReference type="EC" id="3.6.4.13" evidence="1"/>
<evidence type="ECO:0000313" key="13">
    <source>
        <dbReference type="Proteomes" id="UP001295684"/>
    </source>
</evidence>
<keyword evidence="13" id="KW-1185">Reference proteome</keyword>
<dbReference type="InterPro" id="IPR011545">
    <property type="entry name" value="DEAD/DEAH_box_helicase_dom"/>
</dbReference>
<name>A0AAD2DCK0_EUPCR</name>
<comment type="caution">
    <text evidence="12">The sequence shown here is derived from an EMBL/GenBank/DDBJ whole genome shotgun (WGS) entry which is preliminary data.</text>
</comment>
<dbReference type="Pfam" id="PF04408">
    <property type="entry name" value="WHD_HA2"/>
    <property type="match status" value="1"/>
</dbReference>
<dbReference type="CDD" id="cd18791">
    <property type="entry name" value="SF2_C_RHA"/>
    <property type="match status" value="1"/>
</dbReference>
<keyword evidence="2" id="KW-0507">mRNA processing</keyword>
<evidence type="ECO:0000259" key="10">
    <source>
        <dbReference type="PROSITE" id="PS51192"/>
    </source>
</evidence>
<keyword evidence="3" id="KW-0547">Nucleotide-binding</keyword>
<keyword evidence="6" id="KW-0067">ATP-binding</keyword>
<dbReference type="GO" id="GO:0003724">
    <property type="term" value="F:RNA helicase activity"/>
    <property type="evidence" value="ECO:0007669"/>
    <property type="project" value="UniProtKB-EC"/>
</dbReference>
<dbReference type="GO" id="GO:0006397">
    <property type="term" value="P:mRNA processing"/>
    <property type="evidence" value="ECO:0007669"/>
    <property type="project" value="UniProtKB-KW"/>
</dbReference>
<proteinExistence type="predicted"/>
<evidence type="ECO:0000259" key="11">
    <source>
        <dbReference type="PROSITE" id="PS51194"/>
    </source>
</evidence>
<reference evidence="12" key="1">
    <citation type="submission" date="2023-07" db="EMBL/GenBank/DDBJ databases">
        <authorList>
            <consortium name="AG Swart"/>
            <person name="Singh M."/>
            <person name="Singh A."/>
            <person name="Seah K."/>
            <person name="Emmerich C."/>
        </authorList>
    </citation>
    <scope>NUCLEOTIDE SEQUENCE</scope>
    <source>
        <strain evidence="12">DP1</strain>
    </source>
</reference>
<feature type="domain" description="Helicase ATP-binding" evidence="10">
    <location>
        <begin position="58"/>
        <end position="221"/>
    </location>
</feature>
<evidence type="ECO:0000256" key="9">
    <source>
        <dbReference type="SAM" id="MobiDB-lite"/>
    </source>
</evidence>
<dbReference type="PROSITE" id="PS51192">
    <property type="entry name" value="HELICASE_ATP_BIND_1"/>
    <property type="match status" value="1"/>
</dbReference>
<dbReference type="PANTHER" id="PTHR18934">
    <property type="entry name" value="ATP-DEPENDENT RNA HELICASE"/>
    <property type="match status" value="1"/>
</dbReference>
<dbReference type="Pfam" id="PF00270">
    <property type="entry name" value="DEAD"/>
    <property type="match status" value="1"/>
</dbReference>
<dbReference type="InterPro" id="IPR007502">
    <property type="entry name" value="Helicase-assoc_dom"/>
</dbReference>
<dbReference type="EMBL" id="CAMPGE010029867">
    <property type="protein sequence ID" value="CAI2387351.1"/>
    <property type="molecule type" value="Genomic_DNA"/>
</dbReference>
<dbReference type="SUPFAM" id="SSF52540">
    <property type="entry name" value="P-loop containing nucleoside triphosphate hydrolases"/>
    <property type="match status" value="1"/>
</dbReference>
<evidence type="ECO:0000256" key="7">
    <source>
        <dbReference type="ARBA" id="ARBA00023187"/>
    </source>
</evidence>
<dbReference type="InterPro" id="IPR001650">
    <property type="entry name" value="Helicase_C-like"/>
</dbReference>
<evidence type="ECO:0000313" key="12">
    <source>
        <dbReference type="EMBL" id="CAI2387351.1"/>
    </source>
</evidence>
<dbReference type="GO" id="GO:0016787">
    <property type="term" value="F:hydrolase activity"/>
    <property type="evidence" value="ECO:0007669"/>
    <property type="project" value="UniProtKB-KW"/>
</dbReference>
<feature type="region of interest" description="Disordered" evidence="9">
    <location>
        <begin position="1"/>
        <end position="24"/>
    </location>
</feature>
<evidence type="ECO:0000256" key="2">
    <source>
        <dbReference type="ARBA" id="ARBA00022664"/>
    </source>
</evidence>
<dbReference type="InterPro" id="IPR011709">
    <property type="entry name" value="DEAD-box_helicase_OB_fold"/>
</dbReference>
<dbReference type="PANTHER" id="PTHR18934:SF109">
    <property type="entry name" value="ATP-DEPENDENT RNA HELICASE DHX15 HOMOLOG"/>
    <property type="match status" value="1"/>
</dbReference>
<keyword evidence="4" id="KW-0378">Hydrolase</keyword>
<dbReference type="SMART" id="SM00490">
    <property type="entry name" value="HELICc"/>
    <property type="match status" value="1"/>
</dbReference>
<dbReference type="CDD" id="cd17973">
    <property type="entry name" value="DEXHc_DHX15"/>
    <property type="match status" value="1"/>
</dbReference>
<keyword evidence="5" id="KW-0347">Helicase</keyword>
<dbReference type="Pfam" id="PF07717">
    <property type="entry name" value="OB_NTP_bind"/>
    <property type="match status" value="1"/>
</dbReference>
<dbReference type="PROSITE" id="PS51194">
    <property type="entry name" value="HELICASE_CTER"/>
    <property type="match status" value="1"/>
</dbReference>
<comment type="catalytic activity">
    <reaction evidence="8">
        <text>ATP + H2O = ADP + phosphate + H(+)</text>
        <dbReference type="Rhea" id="RHEA:13065"/>
        <dbReference type="ChEBI" id="CHEBI:15377"/>
        <dbReference type="ChEBI" id="CHEBI:15378"/>
        <dbReference type="ChEBI" id="CHEBI:30616"/>
        <dbReference type="ChEBI" id="CHEBI:43474"/>
        <dbReference type="ChEBI" id="CHEBI:456216"/>
        <dbReference type="EC" id="3.6.4.13"/>
    </reaction>
</comment>
<gene>
    <name evidence="12" type="ORF">ECRASSUSDP1_LOCUS28981</name>
</gene>
<sequence length="695" mass="79370">MNKNFDSKDTSDGRKVKRSKREEAKVNPWTHKDYSFKYFDILEKRKELPVYEAYETLIDLVKENQIVILQGETGSGKTTQVPQFLLESGIGGDKNVACTQPRRVAAMSVAKRVAEEMDVRLGEEVGYSIRFDDKTSAKTRLKYMTDGMLLREAMVDPLLSKYSIICLDEAHERILNTDILFGLIKEVLPNRPDLKLVVMSATMDADKFQKYFEGAPLLDVPGRMYPVEIFYTEEPEEDYFAGAIKTIVQIHAFEEKGDILLFLTGEEEIENACAEIKDEVKKLDGVGDLSVIPLYSSLPPAMQQRIFEDPPPRNKHGIEGRKCIVSTNIAETSLTIDGIVYVVDPGFSKQKVYNPRLRIESLLVSPISKASAKQRSGRAGRTKPGKCFRLYTEHSYKKELDNNTIPEVLRSNLGQVVLTLKKLGIDDLVHFDFMDPPAPETLMRALEELNYLGALNDEGDLTKLGDEMSQLPLDPNLAKMLLDSVERKCSGEICSIVSVLSVPNVFMRPKECIKKADIAKSKFAHPDGDHLTLLNAFENYKYNKEDQKWCWNNFINFRSMKSASSIRAQLVNQMNNFGYKIELSPKRPKEYLDRIKKSIVSAFFMQVAHQERAGHYMTVKDNKVVLIHPSTAIDHKPEWVLYHEFILTSKNYIRTVSEINPKWLLEIAPDYYDLEEFSNNEIKKKLLKIQKKMIS</sequence>
<dbReference type="SMART" id="SM00847">
    <property type="entry name" value="HA2"/>
    <property type="match status" value="1"/>
</dbReference>
<evidence type="ECO:0000256" key="5">
    <source>
        <dbReference type="ARBA" id="ARBA00022806"/>
    </source>
</evidence>
<keyword evidence="7" id="KW-0508">mRNA splicing</keyword>
<dbReference type="InterPro" id="IPR044756">
    <property type="entry name" value="DHX15_DEXHc"/>
</dbReference>
<accession>A0AAD2DCK0</accession>
<evidence type="ECO:0000256" key="8">
    <source>
        <dbReference type="ARBA" id="ARBA00047984"/>
    </source>
</evidence>
<evidence type="ECO:0000256" key="1">
    <source>
        <dbReference type="ARBA" id="ARBA00012552"/>
    </source>
</evidence>
<dbReference type="FunFam" id="1.20.120.1080:FF:000003">
    <property type="entry name" value="Pre-mRNA-splicing factor ATP-dependent RNA helicase PRP43"/>
    <property type="match status" value="1"/>
</dbReference>
<evidence type="ECO:0000256" key="6">
    <source>
        <dbReference type="ARBA" id="ARBA00022840"/>
    </source>
</evidence>
<dbReference type="Pfam" id="PF00271">
    <property type="entry name" value="Helicase_C"/>
    <property type="match status" value="1"/>
</dbReference>
<evidence type="ECO:0000256" key="3">
    <source>
        <dbReference type="ARBA" id="ARBA00022741"/>
    </source>
</evidence>
<dbReference type="InterPro" id="IPR048333">
    <property type="entry name" value="HA2_WH"/>
</dbReference>
<dbReference type="Gene3D" id="1.20.120.1080">
    <property type="match status" value="1"/>
</dbReference>
<feature type="domain" description="Helicase C-terminal" evidence="11">
    <location>
        <begin position="246"/>
        <end position="424"/>
    </location>
</feature>
<dbReference type="InterPro" id="IPR014001">
    <property type="entry name" value="Helicase_ATP-bd"/>
</dbReference>
<protein>
    <recommendedName>
        <fullName evidence="1">RNA helicase</fullName>
        <ecNumber evidence="1">3.6.4.13</ecNumber>
    </recommendedName>
</protein>
<evidence type="ECO:0000256" key="4">
    <source>
        <dbReference type="ARBA" id="ARBA00022801"/>
    </source>
</evidence>
<dbReference type="SMART" id="SM00487">
    <property type="entry name" value="DEXDc"/>
    <property type="match status" value="1"/>
</dbReference>
<dbReference type="Pfam" id="PF21010">
    <property type="entry name" value="HA2_C"/>
    <property type="match status" value="1"/>
</dbReference>
<dbReference type="InterPro" id="IPR027417">
    <property type="entry name" value="P-loop_NTPase"/>
</dbReference>
<dbReference type="GO" id="GO:0003723">
    <property type="term" value="F:RNA binding"/>
    <property type="evidence" value="ECO:0007669"/>
    <property type="project" value="TreeGrafter"/>
</dbReference>
<dbReference type="GO" id="GO:0008380">
    <property type="term" value="P:RNA splicing"/>
    <property type="evidence" value="ECO:0007669"/>
    <property type="project" value="UniProtKB-KW"/>
</dbReference>
<dbReference type="GO" id="GO:0005524">
    <property type="term" value="F:ATP binding"/>
    <property type="evidence" value="ECO:0007669"/>
    <property type="project" value="UniProtKB-KW"/>
</dbReference>